<dbReference type="PANTHER" id="PTHR15832">
    <property type="entry name" value="SHC (SRC HOMOLOGY DOMAIN C-TERMINAL) ADAPTOR HOMOLOG"/>
    <property type="match status" value="1"/>
</dbReference>
<accession>A0A814ME40</accession>
<dbReference type="SMART" id="SM00252">
    <property type="entry name" value="SH2"/>
    <property type="match status" value="1"/>
</dbReference>
<dbReference type="InterPro" id="IPR036860">
    <property type="entry name" value="SH2_dom_sf"/>
</dbReference>
<dbReference type="Pfam" id="PF00017">
    <property type="entry name" value="SH2"/>
    <property type="match status" value="1"/>
</dbReference>
<evidence type="ECO:0000259" key="3">
    <source>
        <dbReference type="PROSITE" id="PS50001"/>
    </source>
</evidence>
<feature type="region of interest" description="Disordered" evidence="2">
    <location>
        <begin position="1"/>
        <end position="25"/>
    </location>
</feature>
<dbReference type="EMBL" id="CAJNOC010006451">
    <property type="protein sequence ID" value="CAF1078297.1"/>
    <property type="molecule type" value="Genomic_DNA"/>
</dbReference>
<dbReference type="PANTHER" id="PTHR15832:SF2">
    <property type="entry name" value="SH2 DOMAIN-CONTAINING PROTEIN"/>
    <property type="match status" value="1"/>
</dbReference>
<gene>
    <name evidence="4" type="ORF">OXX778_LOCUS20070</name>
</gene>
<protein>
    <recommendedName>
        <fullName evidence="3">SH2 domain-containing protein</fullName>
    </recommendedName>
</protein>
<feature type="non-terminal residue" evidence="4">
    <location>
        <position position="376"/>
    </location>
</feature>
<name>A0A814ME40_9BILA</name>
<dbReference type="AlphaFoldDB" id="A0A814ME40"/>
<dbReference type="Gene3D" id="3.30.505.10">
    <property type="entry name" value="SH2 domain"/>
    <property type="match status" value="1"/>
</dbReference>
<sequence>RAPNPPPLKNLPDKPAPPLPPQPPPSLHKIAPILVQNNQILNCTCCMKFDFNKIRSSTPETESYLTNNTLNVSNNISKDEPILYIDNQEELDSSMKSLFGKIKLRKSKKNPKKCEIKSKSTKKDYLQHNYYFIDENQNYKKFRECGEIESLEFININNIDSKYVKYEPSWEDSTINPMNYLKENLYTSSNGLSLEKKKSKSYPIRINDFNPRRSSDSLRLKTSHQMNKSEDIDILLSDSLSDNYNKTMTDNSFNSFSSKDSLCDVESASESWYQLDMSRENVQDYLVDQEIGSFVIRLSSTCKKCYALSIRVPYFANQNGVAHYLITKNLNGYKLKGVEKEFKNLKSLVTHYSVMQEILPVTLNLSNCNYIKSAFQ</sequence>
<dbReference type="Proteomes" id="UP000663879">
    <property type="component" value="Unassembled WGS sequence"/>
</dbReference>
<dbReference type="PRINTS" id="PR00401">
    <property type="entry name" value="SH2DOMAIN"/>
</dbReference>
<evidence type="ECO:0000256" key="1">
    <source>
        <dbReference type="PROSITE-ProRule" id="PRU00191"/>
    </source>
</evidence>
<comment type="caution">
    <text evidence="4">The sequence shown here is derived from an EMBL/GenBank/DDBJ whole genome shotgun (WGS) entry which is preliminary data.</text>
</comment>
<dbReference type="CDD" id="cd00173">
    <property type="entry name" value="SH2"/>
    <property type="match status" value="1"/>
</dbReference>
<keyword evidence="1" id="KW-0727">SH2 domain</keyword>
<dbReference type="InterPro" id="IPR000980">
    <property type="entry name" value="SH2"/>
</dbReference>
<dbReference type="SUPFAM" id="SSF55550">
    <property type="entry name" value="SH2 domain"/>
    <property type="match status" value="1"/>
</dbReference>
<feature type="non-terminal residue" evidence="4">
    <location>
        <position position="1"/>
    </location>
</feature>
<reference evidence="4" key="1">
    <citation type="submission" date="2021-02" db="EMBL/GenBank/DDBJ databases">
        <authorList>
            <person name="Nowell W R."/>
        </authorList>
    </citation>
    <scope>NUCLEOTIDE SEQUENCE</scope>
    <source>
        <strain evidence="4">Ploen Becks lab</strain>
    </source>
</reference>
<keyword evidence="5" id="KW-1185">Reference proteome</keyword>
<evidence type="ECO:0000313" key="4">
    <source>
        <dbReference type="EMBL" id="CAF1078297.1"/>
    </source>
</evidence>
<feature type="domain" description="SH2" evidence="3">
    <location>
        <begin position="272"/>
        <end position="353"/>
    </location>
</feature>
<dbReference type="OrthoDB" id="10013007at2759"/>
<dbReference type="PROSITE" id="PS50001">
    <property type="entry name" value="SH2"/>
    <property type="match status" value="1"/>
</dbReference>
<evidence type="ECO:0000313" key="5">
    <source>
        <dbReference type="Proteomes" id="UP000663879"/>
    </source>
</evidence>
<proteinExistence type="predicted"/>
<organism evidence="4 5">
    <name type="scientific">Brachionus calyciflorus</name>
    <dbReference type="NCBI Taxonomy" id="104777"/>
    <lineage>
        <taxon>Eukaryota</taxon>
        <taxon>Metazoa</taxon>
        <taxon>Spiralia</taxon>
        <taxon>Gnathifera</taxon>
        <taxon>Rotifera</taxon>
        <taxon>Eurotatoria</taxon>
        <taxon>Monogononta</taxon>
        <taxon>Pseudotrocha</taxon>
        <taxon>Ploima</taxon>
        <taxon>Brachionidae</taxon>
        <taxon>Brachionus</taxon>
    </lineage>
</organism>
<evidence type="ECO:0000256" key="2">
    <source>
        <dbReference type="SAM" id="MobiDB-lite"/>
    </source>
</evidence>